<evidence type="ECO:0000313" key="2">
    <source>
        <dbReference type="EMBL" id="URE45935.1"/>
    </source>
</evidence>
<proteinExistence type="predicted"/>
<accession>A0A9E7LCP6</accession>
<evidence type="ECO:0000313" key="3">
    <source>
        <dbReference type="Proteomes" id="UP001055439"/>
    </source>
</evidence>
<dbReference type="Proteomes" id="UP001055439">
    <property type="component" value="Chromosome 9"/>
</dbReference>
<protein>
    <submittedName>
        <fullName evidence="2">Uncharacterized protein</fullName>
    </submittedName>
</protein>
<name>A0A9E7LCP6_9LILI</name>
<gene>
    <name evidence="2" type="ORF">MUK42_32694</name>
</gene>
<feature type="region of interest" description="Disordered" evidence="1">
    <location>
        <begin position="26"/>
        <end position="61"/>
    </location>
</feature>
<evidence type="ECO:0000256" key="1">
    <source>
        <dbReference type="SAM" id="MobiDB-lite"/>
    </source>
</evidence>
<dbReference type="AlphaFoldDB" id="A0A9E7LCP6"/>
<dbReference type="EMBL" id="CP097511">
    <property type="protein sequence ID" value="URE45935.1"/>
    <property type="molecule type" value="Genomic_DNA"/>
</dbReference>
<keyword evidence="3" id="KW-1185">Reference proteome</keyword>
<organism evidence="2 3">
    <name type="scientific">Musa troglodytarum</name>
    <name type="common">fe'i banana</name>
    <dbReference type="NCBI Taxonomy" id="320322"/>
    <lineage>
        <taxon>Eukaryota</taxon>
        <taxon>Viridiplantae</taxon>
        <taxon>Streptophyta</taxon>
        <taxon>Embryophyta</taxon>
        <taxon>Tracheophyta</taxon>
        <taxon>Spermatophyta</taxon>
        <taxon>Magnoliopsida</taxon>
        <taxon>Liliopsida</taxon>
        <taxon>Zingiberales</taxon>
        <taxon>Musaceae</taxon>
        <taxon>Musa</taxon>
    </lineage>
</organism>
<sequence length="103" mass="11096">MHPSGAACLFSFIDLQGPKRCNKVEHTPPTNMSLGYLYQRDPSLPADRSPGSLPAESDRDWMIGKNTPPALAVVLGIAGAIKASLMVSPYDSPNVLFPSHFTK</sequence>
<reference evidence="2" key="1">
    <citation type="submission" date="2022-05" db="EMBL/GenBank/DDBJ databases">
        <title>The Musa troglodytarum L. genome provides insights into the mechanism of non-climacteric behaviour and enrichment of carotenoids.</title>
        <authorList>
            <person name="Wang J."/>
        </authorList>
    </citation>
    <scope>NUCLEOTIDE SEQUENCE</scope>
    <source>
        <tissue evidence="2">Leaf</tissue>
    </source>
</reference>